<evidence type="ECO:0000313" key="1">
    <source>
        <dbReference type="Ensembl" id="ENSAOWP00000019342.1"/>
    </source>
</evidence>
<dbReference type="CDD" id="cd22209">
    <property type="entry name" value="EMC10"/>
    <property type="match status" value="1"/>
</dbReference>
<proteinExistence type="predicted"/>
<organism evidence="1 2">
    <name type="scientific">Apteryx owenii</name>
    <name type="common">Little spotted kiwi</name>
    <dbReference type="NCBI Taxonomy" id="8824"/>
    <lineage>
        <taxon>Eukaryota</taxon>
        <taxon>Metazoa</taxon>
        <taxon>Chordata</taxon>
        <taxon>Craniata</taxon>
        <taxon>Vertebrata</taxon>
        <taxon>Euteleostomi</taxon>
        <taxon>Archelosauria</taxon>
        <taxon>Archosauria</taxon>
        <taxon>Dinosauria</taxon>
        <taxon>Saurischia</taxon>
        <taxon>Theropoda</taxon>
        <taxon>Coelurosauria</taxon>
        <taxon>Aves</taxon>
        <taxon>Palaeognathae</taxon>
        <taxon>Apterygiformes</taxon>
        <taxon>Apterygidae</taxon>
        <taxon>Apteryx</taxon>
    </lineage>
</organism>
<keyword evidence="2" id="KW-1185">Reference proteome</keyword>
<accession>A0A8B9SAM3</accession>
<dbReference type="Proteomes" id="UP000694424">
    <property type="component" value="Unplaced"/>
</dbReference>
<evidence type="ECO:0000313" key="2">
    <source>
        <dbReference type="Proteomes" id="UP000694424"/>
    </source>
</evidence>
<reference evidence="1" key="1">
    <citation type="submission" date="2025-08" db="UniProtKB">
        <authorList>
            <consortium name="Ensembl"/>
        </authorList>
    </citation>
    <scope>IDENTIFICATION</scope>
</reference>
<dbReference type="Ensembl" id="ENSAOWT00000021918.1">
    <property type="protein sequence ID" value="ENSAOWP00000019342.1"/>
    <property type="gene ID" value="ENSAOWG00000013136.1"/>
</dbReference>
<reference evidence="1" key="2">
    <citation type="submission" date="2025-09" db="UniProtKB">
        <authorList>
            <consortium name="Ensembl"/>
        </authorList>
    </citation>
    <scope>IDENTIFICATION</scope>
</reference>
<name>A0A8B9SAM3_APTOW</name>
<protein>
    <submittedName>
        <fullName evidence="1">Uncharacterized protein</fullName>
    </submittedName>
</protein>
<dbReference type="AlphaFoldDB" id="A0A8B9SAM3"/>
<sequence length="201" mass="21689">MRGRVSATRRLLNIHEGRGLTSVVSLILMRERTALVPAGGGVTPITSPPPPKAAEGRDAETCGFTLTLEHSFELDDSIRFRKRGTLAWSPAAEPGLSLAQKQLSEEERAKLRVMLWGHAGTRGDTGTLWGGRGGNMGRMRWRTSTWSSSTPPWPCASLCLPPCECLGDTWGRRGDAGGHGDTLGWTRGTSVALRQPVPTSM</sequence>